<feature type="chain" id="PRO_5015631092" description="Periplasmic chaperone PpiD" evidence="13">
    <location>
        <begin position="34"/>
        <end position="635"/>
    </location>
</feature>
<dbReference type="Pfam" id="PF13624">
    <property type="entry name" value="SurA_N_3"/>
    <property type="match status" value="1"/>
</dbReference>
<evidence type="ECO:0000256" key="6">
    <source>
        <dbReference type="ARBA" id="ARBA00023136"/>
    </source>
</evidence>
<evidence type="ECO:0000256" key="12">
    <source>
        <dbReference type="PROSITE-ProRule" id="PRU00278"/>
    </source>
</evidence>
<evidence type="ECO:0000259" key="14">
    <source>
        <dbReference type="PROSITE" id="PS50198"/>
    </source>
</evidence>
<gene>
    <name evidence="15" type="ORF">C7C56_020440</name>
</gene>
<keyword evidence="6" id="KW-0472">Membrane</keyword>
<keyword evidence="16" id="KW-1185">Reference proteome</keyword>
<reference evidence="15 16" key="1">
    <citation type="submission" date="2018-04" db="EMBL/GenBank/DDBJ databases">
        <title>Massilia violaceinigra sp. nov., a novel purple-pigmented bacterium isolated from Tianshan glacier, Xinjiang, China.</title>
        <authorList>
            <person name="Wang H."/>
        </authorList>
    </citation>
    <scope>NUCLEOTIDE SEQUENCE [LARGE SCALE GENOMIC DNA]</scope>
    <source>
        <strain evidence="15 16">B448-2</strain>
    </source>
</reference>
<dbReference type="AlphaFoldDB" id="A0A2U2HGC8"/>
<keyword evidence="8 12" id="KW-0413">Isomerase</keyword>
<keyword evidence="12" id="KW-0697">Rotamase</keyword>
<dbReference type="InterPro" id="IPR052029">
    <property type="entry name" value="PpiD_chaperone"/>
</dbReference>
<comment type="subcellular location">
    <subcellularLocation>
        <location evidence="1">Cell inner membrane</location>
        <topology evidence="1">Single-pass type II membrane protein</topology>
        <orientation evidence="1">Periplasmic side</orientation>
    </subcellularLocation>
</comment>
<feature type="domain" description="PpiC" evidence="14">
    <location>
        <begin position="266"/>
        <end position="369"/>
    </location>
</feature>
<evidence type="ECO:0000256" key="1">
    <source>
        <dbReference type="ARBA" id="ARBA00004382"/>
    </source>
</evidence>
<keyword evidence="4" id="KW-0812">Transmembrane</keyword>
<dbReference type="Gene3D" id="3.10.50.40">
    <property type="match status" value="1"/>
</dbReference>
<evidence type="ECO:0000256" key="2">
    <source>
        <dbReference type="ARBA" id="ARBA00022475"/>
    </source>
</evidence>
<organism evidence="15 16">
    <name type="scientific">Massilia glaciei</name>
    <dbReference type="NCBI Taxonomy" id="1524097"/>
    <lineage>
        <taxon>Bacteria</taxon>
        <taxon>Pseudomonadati</taxon>
        <taxon>Pseudomonadota</taxon>
        <taxon>Betaproteobacteria</taxon>
        <taxon>Burkholderiales</taxon>
        <taxon>Oxalobacteraceae</taxon>
        <taxon>Telluria group</taxon>
        <taxon>Massilia</taxon>
    </lineage>
</organism>
<sequence>MLEFIRNQKRFVQFFLGLIILAFAVTGVGTQFAAGDADTVVKVGETKVTQSQWDEAQRQQLVRYRQMAGDQFDARMFETPEAKQRVLERLITEAAITNEMARNHMAAGDKAVQKYIASTGDFRKPDGSFDYEQYNAAILASGQSSAMYENSIRRELTQRQVSSALEASAIVPRTVSKRLSDLAEEEREVQEVLFPSAAFVAQVAVTPELIKSYYDKNTALFKLPEQAQIEYLVFNADSVANQVTASDAEVAAVYNDSANKARFVTPEQRKASHILINAPKSAPAADKAAAKAKAEALLAQVRAAPAEFAAVAKANSQDSASAELGGDLGVVTPESVDPVIAAAAAKLKQGEISGLVESDYGYHIVMLTSVTPQIVKPLDEAKADIVAELKKVKASKLYKELAEEFTDTLYQESTSLKPVADKLKLTIATADVTRTPSPAAGSATFNHPKFLEALFAADSLKKRHNTEPVEVAPATLVAGRIVKHKPASVRPLAEVEAVIRERVVAEQAAALARKAGQAKLAEAKASGDAAGFGAPQVVSRIKEPTIDPAAGLAVLKANVSKLPAYVGVDLPGKGYGVYRIGKVTQPATTDVARRSGEQEQIAAAQAQQELFAYLEAVKAKAGVKRLAAPAAAPAQ</sequence>
<evidence type="ECO:0000256" key="11">
    <source>
        <dbReference type="ARBA" id="ARBA00042775"/>
    </source>
</evidence>
<dbReference type="EMBL" id="PXWF02000274">
    <property type="protein sequence ID" value="PWF43975.1"/>
    <property type="molecule type" value="Genomic_DNA"/>
</dbReference>
<dbReference type="Proteomes" id="UP000241421">
    <property type="component" value="Unassembled WGS sequence"/>
</dbReference>
<evidence type="ECO:0000313" key="15">
    <source>
        <dbReference type="EMBL" id="PWF43975.1"/>
    </source>
</evidence>
<dbReference type="InterPro" id="IPR027304">
    <property type="entry name" value="Trigger_fact/SurA_dom_sf"/>
</dbReference>
<evidence type="ECO:0000313" key="16">
    <source>
        <dbReference type="Proteomes" id="UP000241421"/>
    </source>
</evidence>
<evidence type="ECO:0000256" key="4">
    <source>
        <dbReference type="ARBA" id="ARBA00022692"/>
    </source>
</evidence>
<feature type="signal peptide" evidence="13">
    <location>
        <begin position="1"/>
        <end position="33"/>
    </location>
</feature>
<keyword evidence="7" id="KW-0143">Chaperone</keyword>
<dbReference type="GO" id="GO:0005886">
    <property type="term" value="C:plasma membrane"/>
    <property type="evidence" value="ECO:0007669"/>
    <property type="project" value="UniProtKB-SubCell"/>
</dbReference>
<dbReference type="Pfam" id="PF00639">
    <property type="entry name" value="Rotamase"/>
    <property type="match status" value="1"/>
</dbReference>
<dbReference type="OrthoDB" id="9812372at2"/>
<evidence type="ECO:0000256" key="9">
    <source>
        <dbReference type="ARBA" id="ARBA00038408"/>
    </source>
</evidence>
<dbReference type="InterPro" id="IPR023058">
    <property type="entry name" value="PPIase_PpiC_CS"/>
</dbReference>
<evidence type="ECO:0000256" key="5">
    <source>
        <dbReference type="ARBA" id="ARBA00022989"/>
    </source>
</evidence>
<dbReference type="PROSITE" id="PS50198">
    <property type="entry name" value="PPIC_PPIASE_2"/>
    <property type="match status" value="1"/>
</dbReference>
<evidence type="ECO:0000256" key="13">
    <source>
        <dbReference type="SAM" id="SignalP"/>
    </source>
</evidence>
<dbReference type="PANTHER" id="PTHR47529:SF1">
    <property type="entry name" value="PERIPLASMIC CHAPERONE PPID"/>
    <property type="match status" value="1"/>
</dbReference>
<proteinExistence type="inferred from homology"/>
<dbReference type="SUPFAM" id="SSF109998">
    <property type="entry name" value="Triger factor/SurA peptide-binding domain-like"/>
    <property type="match status" value="1"/>
</dbReference>
<keyword evidence="5" id="KW-1133">Transmembrane helix</keyword>
<evidence type="ECO:0000256" key="3">
    <source>
        <dbReference type="ARBA" id="ARBA00022519"/>
    </source>
</evidence>
<accession>A0A2U2HGC8</accession>
<protein>
    <recommendedName>
        <fullName evidence="10">Periplasmic chaperone PpiD</fullName>
    </recommendedName>
    <alternativeName>
        <fullName evidence="11">Periplasmic folding chaperone</fullName>
    </alternativeName>
</protein>
<comment type="caution">
    <text evidence="15">The sequence shown here is derived from an EMBL/GenBank/DDBJ whole genome shotgun (WGS) entry which is preliminary data.</text>
</comment>
<dbReference type="SUPFAM" id="SSF54534">
    <property type="entry name" value="FKBP-like"/>
    <property type="match status" value="1"/>
</dbReference>
<dbReference type="GO" id="GO:0003755">
    <property type="term" value="F:peptidyl-prolyl cis-trans isomerase activity"/>
    <property type="evidence" value="ECO:0007669"/>
    <property type="project" value="UniProtKB-KW"/>
</dbReference>
<evidence type="ECO:0000256" key="8">
    <source>
        <dbReference type="ARBA" id="ARBA00023235"/>
    </source>
</evidence>
<dbReference type="PROSITE" id="PS01096">
    <property type="entry name" value="PPIC_PPIASE_1"/>
    <property type="match status" value="1"/>
</dbReference>
<evidence type="ECO:0000256" key="7">
    <source>
        <dbReference type="ARBA" id="ARBA00023186"/>
    </source>
</evidence>
<evidence type="ECO:0000256" key="10">
    <source>
        <dbReference type="ARBA" id="ARBA00040743"/>
    </source>
</evidence>
<name>A0A2U2HGC8_9BURK</name>
<dbReference type="InterPro" id="IPR046357">
    <property type="entry name" value="PPIase_dom_sf"/>
</dbReference>
<dbReference type="Gene3D" id="1.10.4030.10">
    <property type="entry name" value="Porin chaperone SurA, peptide-binding domain"/>
    <property type="match status" value="1"/>
</dbReference>
<keyword evidence="13" id="KW-0732">Signal</keyword>
<keyword evidence="3" id="KW-0997">Cell inner membrane</keyword>
<dbReference type="RefSeq" id="WP_106759211.1">
    <property type="nucleotide sequence ID" value="NZ_PXWF02000274.1"/>
</dbReference>
<dbReference type="PANTHER" id="PTHR47529">
    <property type="entry name" value="PEPTIDYL-PROLYL CIS-TRANS ISOMERASE D"/>
    <property type="match status" value="1"/>
</dbReference>
<comment type="similarity">
    <text evidence="9">Belongs to the PpiD chaperone family.</text>
</comment>
<dbReference type="InterPro" id="IPR000297">
    <property type="entry name" value="PPIase_PpiC"/>
</dbReference>
<keyword evidence="2" id="KW-1003">Cell membrane</keyword>